<keyword evidence="10" id="KW-1185">Reference proteome</keyword>
<dbReference type="InterPro" id="IPR020103">
    <property type="entry name" value="PsdUridine_synth_cat_dom_sf"/>
</dbReference>
<dbReference type="PROSITE" id="PS01129">
    <property type="entry name" value="PSI_RLU"/>
    <property type="match status" value="1"/>
</dbReference>
<evidence type="ECO:0000313" key="9">
    <source>
        <dbReference type="EMBL" id="MVX55861.1"/>
    </source>
</evidence>
<dbReference type="PROSITE" id="PS50889">
    <property type="entry name" value="S4"/>
    <property type="match status" value="1"/>
</dbReference>
<dbReference type="InterPro" id="IPR050188">
    <property type="entry name" value="RluA_PseudoU_synthase"/>
</dbReference>
<feature type="region of interest" description="Disordered" evidence="7">
    <location>
        <begin position="1"/>
        <end position="20"/>
    </location>
</feature>
<dbReference type="InterPro" id="IPR002942">
    <property type="entry name" value="S4_RNA-bd"/>
</dbReference>
<dbReference type="InterPro" id="IPR006145">
    <property type="entry name" value="PsdUridine_synth_RsuA/RluA"/>
</dbReference>
<evidence type="ECO:0000256" key="4">
    <source>
        <dbReference type="PIRSR" id="PIRSR606225-1"/>
    </source>
</evidence>
<gene>
    <name evidence="9" type="ORF">E5987_01395</name>
</gene>
<keyword evidence="2 6" id="KW-0413">Isomerase</keyword>
<feature type="compositionally biased region" description="Acidic residues" evidence="7">
    <location>
        <begin position="370"/>
        <end position="382"/>
    </location>
</feature>
<dbReference type="EC" id="5.4.99.-" evidence="6"/>
<dbReference type="PANTHER" id="PTHR21600:SF44">
    <property type="entry name" value="RIBOSOMAL LARGE SUBUNIT PSEUDOURIDINE SYNTHASE D"/>
    <property type="match status" value="1"/>
</dbReference>
<dbReference type="PANTHER" id="PTHR21600">
    <property type="entry name" value="MITOCHONDRIAL RNA PSEUDOURIDINE SYNTHASE"/>
    <property type="match status" value="1"/>
</dbReference>
<dbReference type="InterPro" id="IPR036986">
    <property type="entry name" value="S4_RNA-bd_sf"/>
</dbReference>
<comment type="caution">
    <text evidence="9">The sequence shown here is derived from an EMBL/GenBank/DDBJ whole genome shotgun (WGS) entry which is preliminary data.</text>
</comment>
<feature type="region of interest" description="Disordered" evidence="7">
    <location>
        <begin position="356"/>
        <end position="392"/>
    </location>
</feature>
<organism evidence="9 10">
    <name type="scientific">Parasutterella muris</name>
    <dbReference type="NCBI Taxonomy" id="2565572"/>
    <lineage>
        <taxon>Bacteria</taxon>
        <taxon>Pseudomonadati</taxon>
        <taxon>Pseudomonadota</taxon>
        <taxon>Betaproteobacteria</taxon>
        <taxon>Burkholderiales</taxon>
        <taxon>Sutterellaceae</taxon>
        <taxon>Parasutterella</taxon>
    </lineage>
</organism>
<dbReference type="Pfam" id="PF00849">
    <property type="entry name" value="PseudoU_synth_2"/>
    <property type="match status" value="1"/>
</dbReference>
<dbReference type="SUPFAM" id="SSF55174">
    <property type="entry name" value="Alpha-L RNA-binding motif"/>
    <property type="match status" value="1"/>
</dbReference>
<feature type="active site" evidence="4">
    <location>
        <position position="159"/>
    </location>
</feature>
<name>A0A6L6YL67_9BURK</name>
<reference evidence="9 10" key="1">
    <citation type="submission" date="2019-12" db="EMBL/GenBank/DDBJ databases">
        <title>Microbes associate with the intestines of laboratory mice.</title>
        <authorList>
            <person name="Navarre W."/>
            <person name="Wong E."/>
        </authorList>
    </citation>
    <scope>NUCLEOTIDE SEQUENCE [LARGE SCALE GENOMIC DNA]</scope>
    <source>
        <strain evidence="9 10">NM82_D38</strain>
    </source>
</reference>
<dbReference type="Pfam" id="PF01479">
    <property type="entry name" value="S4"/>
    <property type="match status" value="1"/>
</dbReference>
<evidence type="ECO:0000313" key="10">
    <source>
        <dbReference type="Proteomes" id="UP000472580"/>
    </source>
</evidence>
<evidence type="ECO:0000259" key="8">
    <source>
        <dbReference type="SMART" id="SM00363"/>
    </source>
</evidence>
<feature type="domain" description="RNA-binding S4" evidence="8">
    <location>
        <begin position="37"/>
        <end position="97"/>
    </location>
</feature>
<comment type="function">
    <text evidence="6">Responsible for synthesis of pseudouridine from uracil.</text>
</comment>
<dbReference type="GO" id="GO:0003723">
    <property type="term" value="F:RNA binding"/>
    <property type="evidence" value="ECO:0007669"/>
    <property type="project" value="UniProtKB-KW"/>
</dbReference>
<sequence length="392" mass="44170">MDTELTDYRQSEASDEQEAGKISKIKTLEVGIDQDGERLDKVLAANLPEVSRSRLKTLIEEGSVQVNGEAVIKPRHKLVFSDSVRVELTPRAEDLAFKAVPMVLDIVYEDEDILVINKPAGLVVHPAAGHWDDTLLNGLLAYDPIFRSLPRAGIVHRLDRDTTGLMVVAKNENAQLDLVRQLQERTVKREYWALTRGIAPKDKVIDSAIERDPRNPLRFSVGAGGRAKPASTHIKCIQSTEIKGKPFSWVACRLKTGRTHQIRVHMESIGFPLIGDPLYRNKLPKPKEDGSVLNSFNRQALHASRLGLIHPRTGEPQEWFAEPPQDFIALMEELQFGPWDEPSQVFGDPVWQAEEETAASEEIGRISSWDDFDFGDEDEEDSDLWKIERTNE</sequence>
<comment type="catalytic activity">
    <reaction evidence="3">
        <text>uridine(1911/1915/1917) in 23S rRNA = pseudouridine(1911/1915/1917) in 23S rRNA</text>
        <dbReference type="Rhea" id="RHEA:42524"/>
        <dbReference type="Rhea" id="RHEA-COMP:10097"/>
        <dbReference type="Rhea" id="RHEA-COMP:10098"/>
        <dbReference type="ChEBI" id="CHEBI:65314"/>
        <dbReference type="ChEBI" id="CHEBI:65315"/>
        <dbReference type="EC" id="5.4.99.23"/>
    </reaction>
</comment>
<feature type="compositionally biased region" description="Basic and acidic residues" evidence="7">
    <location>
        <begin position="1"/>
        <end position="12"/>
    </location>
</feature>
<dbReference type="InterPro" id="IPR006225">
    <property type="entry name" value="PsdUridine_synth_RluC/D"/>
</dbReference>
<evidence type="ECO:0000256" key="3">
    <source>
        <dbReference type="ARBA" id="ARBA00036882"/>
    </source>
</evidence>
<dbReference type="AlphaFoldDB" id="A0A6L6YL67"/>
<evidence type="ECO:0000256" key="1">
    <source>
        <dbReference type="ARBA" id="ARBA00010876"/>
    </source>
</evidence>
<dbReference type="CDD" id="cd02869">
    <property type="entry name" value="PseudoU_synth_RluA_like"/>
    <property type="match status" value="1"/>
</dbReference>
<dbReference type="EMBL" id="WSRP01000003">
    <property type="protein sequence ID" value="MVX55861.1"/>
    <property type="molecule type" value="Genomic_DNA"/>
</dbReference>
<comment type="similarity">
    <text evidence="1 6">Belongs to the pseudouridine synthase RluA family.</text>
</comment>
<dbReference type="GO" id="GO:0000455">
    <property type="term" value="P:enzyme-directed rRNA pseudouridine synthesis"/>
    <property type="evidence" value="ECO:0007669"/>
    <property type="project" value="UniProtKB-ARBA"/>
</dbReference>
<dbReference type="InterPro" id="IPR006224">
    <property type="entry name" value="PsdUridine_synth_RluA-like_CS"/>
</dbReference>
<dbReference type="Proteomes" id="UP000472580">
    <property type="component" value="Unassembled WGS sequence"/>
</dbReference>
<accession>A0A6L6YL67</accession>
<dbReference type="Gene3D" id="3.10.290.10">
    <property type="entry name" value="RNA-binding S4 domain"/>
    <property type="match status" value="1"/>
</dbReference>
<dbReference type="SUPFAM" id="SSF55120">
    <property type="entry name" value="Pseudouridine synthase"/>
    <property type="match status" value="1"/>
</dbReference>
<dbReference type="OrthoDB" id="9785808at2"/>
<feature type="compositionally biased region" description="Basic and acidic residues" evidence="7">
    <location>
        <begin position="383"/>
        <end position="392"/>
    </location>
</feature>
<dbReference type="CDD" id="cd00165">
    <property type="entry name" value="S4"/>
    <property type="match status" value="1"/>
</dbReference>
<protein>
    <recommendedName>
        <fullName evidence="6">Pseudouridine synthase</fullName>
        <ecNumber evidence="6">5.4.99.-</ecNumber>
    </recommendedName>
</protein>
<keyword evidence="5" id="KW-0694">RNA-binding</keyword>
<evidence type="ECO:0000256" key="2">
    <source>
        <dbReference type="ARBA" id="ARBA00023235"/>
    </source>
</evidence>
<dbReference type="SMART" id="SM00363">
    <property type="entry name" value="S4"/>
    <property type="match status" value="1"/>
</dbReference>
<dbReference type="NCBIfam" id="TIGR00005">
    <property type="entry name" value="rluA_subfam"/>
    <property type="match status" value="1"/>
</dbReference>
<evidence type="ECO:0000256" key="5">
    <source>
        <dbReference type="PROSITE-ProRule" id="PRU00182"/>
    </source>
</evidence>
<comment type="catalytic activity">
    <reaction evidence="6">
        <text>a uridine in RNA = a pseudouridine in RNA</text>
        <dbReference type="Rhea" id="RHEA:48348"/>
        <dbReference type="Rhea" id="RHEA-COMP:12068"/>
        <dbReference type="Rhea" id="RHEA-COMP:12069"/>
        <dbReference type="ChEBI" id="CHEBI:65314"/>
        <dbReference type="ChEBI" id="CHEBI:65315"/>
    </reaction>
</comment>
<dbReference type="Gene3D" id="3.30.2350.10">
    <property type="entry name" value="Pseudouridine synthase"/>
    <property type="match status" value="1"/>
</dbReference>
<dbReference type="RefSeq" id="WP_160334297.1">
    <property type="nucleotide sequence ID" value="NZ_WSRP01000003.1"/>
</dbReference>
<evidence type="ECO:0000256" key="7">
    <source>
        <dbReference type="SAM" id="MobiDB-lite"/>
    </source>
</evidence>
<dbReference type="GO" id="GO:0160140">
    <property type="term" value="F:23S rRNA pseudouridine(1911/1915/1917) synthase activity"/>
    <property type="evidence" value="ECO:0007669"/>
    <property type="project" value="UniProtKB-EC"/>
</dbReference>
<evidence type="ECO:0000256" key="6">
    <source>
        <dbReference type="RuleBase" id="RU362028"/>
    </source>
</evidence>
<proteinExistence type="inferred from homology"/>